<evidence type="ECO:0000313" key="2">
    <source>
        <dbReference type="EMBL" id="MDI7925020.1"/>
    </source>
</evidence>
<accession>A0AAE3QJF9</accession>
<dbReference type="AlphaFoldDB" id="A0AAE3QJF9"/>
<comment type="caution">
    <text evidence="2">The sequence shown here is derived from an EMBL/GenBank/DDBJ whole genome shotgun (WGS) entry which is preliminary data.</text>
</comment>
<sequence>MHVTIAARTYAASDAAAVAPGRETGDRDFAGRPRGLASSYNRSDFRMP</sequence>
<dbReference type="EMBL" id="JALDYZ010000022">
    <property type="protein sequence ID" value="MDI7925020.1"/>
    <property type="molecule type" value="Genomic_DNA"/>
</dbReference>
<proteinExistence type="predicted"/>
<evidence type="ECO:0000313" key="3">
    <source>
        <dbReference type="Proteomes" id="UP001161580"/>
    </source>
</evidence>
<dbReference type="RefSeq" id="WP_311789230.1">
    <property type="nucleotide sequence ID" value="NZ_JALDYY010000026.1"/>
</dbReference>
<name>A0AAE3QJF9_9HYPH</name>
<protein>
    <submittedName>
        <fullName evidence="2">Uncharacterized protein</fullName>
    </submittedName>
</protein>
<dbReference type="Proteomes" id="UP001161580">
    <property type="component" value="Unassembled WGS sequence"/>
</dbReference>
<reference evidence="2" key="1">
    <citation type="submission" date="2022-03" db="EMBL/GenBank/DDBJ databases">
        <title>Fererhizobium litorale gen. nov., sp. nov., isolated from sandy sediments of the Sea of Japan seashore.</title>
        <authorList>
            <person name="Romanenko L."/>
            <person name="Kurilenko V."/>
            <person name="Otstavnykh N."/>
            <person name="Svetashev V."/>
            <person name="Tekutyeva L."/>
            <person name="Isaeva M."/>
            <person name="Mikhailov V."/>
        </authorList>
    </citation>
    <scope>NUCLEOTIDE SEQUENCE</scope>
    <source>
        <strain evidence="2">KMM 9576</strain>
    </source>
</reference>
<keyword evidence="3" id="KW-1185">Reference proteome</keyword>
<evidence type="ECO:0000256" key="1">
    <source>
        <dbReference type="SAM" id="MobiDB-lite"/>
    </source>
</evidence>
<feature type="region of interest" description="Disordered" evidence="1">
    <location>
        <begin position="15"/>
        <end position="48"/>
    </location>
</feature>
<gene>
    <name evidence="2" type="ORF">MRS75_23465</name>
</gene>
<organism evidence="2 3">
    <name type="scientific">Ferirhizobium litorale</name>
    <dbReference type="NCBI Taxonomy" id="2927786"/>
    <lineage>
        <taxon>Bacteria</taxon>
        <taxon>Pseudomonadati</taxon>
        <taxon>Pseudomonadota</taxon>
        <taxon>Alphaproteobacteria</taxon>
        <taxon>Hyphomicrobiales</taxon>
        <taxon>Rhizobiaceae</taxon>
        <taxon>Ferirhizobium</taxon>
    </lineage>
</organism>